<comment type="subcellular location">
    <subcellularLocation>
        <location evidence="1">Cytoplasm</location>
    </subcellularLocation>
</comment>
<dbReference type="InterPro" id="IPR000010">
    <property type="entry name" value="Cystatin_dom"/>
</dbReference>
<keyword evidence="9" id="KW-0732">Signal</keyword>
<dbReference type="GeneID" id="107103760"/>
<dbReference type="GO" id="GO:0004869">
    <property type="term" value="F:cysteine-type endopeptidase inhibitor activity"/>
    <property type="evidence" value="ECO:0007669"/>
    <property type="project" value="UniProtKB-KW"/>
</dbReference>
<dbReference type="Ensembl" id="ENSCVAT00000007806.1">
    <property type="protein sequence ID" value="ENSCVAP00000004759.1"/>
    <property type="gene ID" value="ENSCVAG00000006208.1"/>
</dbReference>
<dbReference type="Pfam" id="PF00031">
    <property type="entry name" value="Cystatin"/>
    <property type="match status" value="1"/>
</dbReference>
<dbReference type="GO" id="GO:0002376">
    <property type="term" value="P:immune system process"/>
    <property type="evidence" value="ECO:0007669"/>
    <property type="project" value="UniProtKB-KW"/>
</dbReference>
<dbReference type="RefSeq" id="XP_015259062.1">
    <property type="nucleotide sequence ID" value="XM_015403576.1"/>
</dbReference>
<evidence type="ECO:0000313" key="12">
    <source>
        <dbReference type="Proteomes" id="UP000265020"/>
    </source>
</evidence>
<keyword evidence="12" id="KW-1185">Reference proteome</keyword>
<dbReference type="SMART" id="SM00043">
    <property type="entry name" value="CY"/>
    <property type="match status" value="1"/>
</dbReference>
<dbReference type="STRING" id="28743.ENSCVAP00000004759"/>
<evidence type="ECO:0000256" key="4">
    <source>
        <dbReference type="ARBA" id="ARBA00022690"/>
    </source>
</evidence>
<evidence type="ECO:0000256" key="8">
    <source>
        <dbReference type="ARBA" id="ARBA00041437"/>
    </source>
</evidence>
<dbReference type="FunFam" id="3.10.450.10:FF:000001">
    <property type="entry name" value="Cystatin-A"/>
    <property type="match status" value="1"/>
</dbReference>
<evidence type="ECO:0000256" key="9">
    <source>
        <dbReference type="SAM" id="SignalP"/>
    </source>
</evidence>
<evidence type="ECO:0000256" key="3">
    <source>
        <dbReference type="ARBA" id="ARBA00022490"/>
    </source>
</evidence>
<protein>
    <recommendedName>
        <fullName evidence="7">Cystatin-B</fullName>
    </recommendedName>
    <alternativeName>
        <fullName evidence="8">Stefin-B</fullName>
    </alternativeName>
</protein>
<dbReference type="PANTHER" id="PTHR11414:SF21">
    <property type="entry name" value="CYSTATIN 14A, TANDEM DUPLICATE 1-RELATED"/>
    <property type="match status" value="1"/>
</dbReference>
<keyword evidence="5" id="KW-0789">Thiol protease inhibitor</keyword>
<dbReference type="OrthoDB" id="2429551at2759"/>
<organism evidence="11 12">
    <name type="scientific">Cyprinodon variegatus</name>
    <name type="common">Sheepshead minnow</name>
    <dbReference type="NCBI Taxonomy" id="28743"/>
    <lineage>
        <taxon>Eukaryota</taxon>
        <taxon>Metazoa</taxon>
        <taxon>Chordata</taxon>
        <taxon>Craniata</taxon>
        <taxon>Vertebrata</taxon>
        <taxon>Euteleostomi</taxon>
        <taxon>Actinopterygii</taxon>
        <taxon>Neopterygii</taxon>
        <taxon>Teleostei</taxon>
        <taxon>Neoteleostei</taxon>
        <taxon>Acanthomorphata</taxon>
        <taxon>Ovalentaria</taxon>
        <taxon>Atherinomorphae</taxon>
        <taxon>Cyprinodontiformes</taxon>
        <taxon>Cyprinodontidae</taxon>
        <taxon>Cyprinodon</taxon>
    </lineage>
</organism>
<dbReference type="InterPro" id="IPR046350">
    <property type="entry name" value="Cystatin_sf"/>
</dbReference>
<dbReference type="SUPFAM" id="SSF54403">
    <property type="entry name" value="Cystatin/monellin"/>
    <property type="match status" value="1"/>
</dbReference>
<evidence type="ECO:0000313" key="11">
    <source>
        <dbReference type="Ensembl" id="ENSCVAP00000004759.1"/>
    </source>
</evidence>
<evidence type="ECO:0000256" key="2">
    <source>
        <dbReference type="ARBA" id="ARBA00009403"/>
    </source>
</evidence>
<keyword evidence="6" id="KW-0391">Immunity</keyword>
<sequence>MKWFTAPLLLFFCLYATRAVHGECCGRTSEETYPADEKVQQIVDKLKPSVELKTGANYEVFNATSYKTQPVAGTNYFIKVHVGGDDYIHLRVYEKLPAYGGDIELSSLQLSKSHNDTIEYFY</sequence>
<dbReference type="PANTHER" id="PTHR11414">
    <property type="entry name" value="CYSTATIN FAMILY MEMBER"/>
    <property type="match status" value="1"/>
</dbReference>
<evidence type="ECO:0000256" key="1">
    <source>
        <dbReference type="ARBA" id="ARBA00004496"/>
    </source>
</evidence>
<dbReference type="Proteomes" id="UP000265020">
    <property type="component" value="Unassembled WGS sequence"/>
</dbReference>
<evidence type="ECO:0000259" key="10">
    <source>
        <dbReference type="SMART" id="SM00043"/>
    </source>
</evidence>
<accession>A0A3Q2CHW3</accession>
<evidence type="ECO:0000256" key="5">
    <source>
        <dbReference type="ARBA" id="ARBA00022704"/>
    </source>
</evidence>
<reference evidence="11" key="1">
    <citation type="submission" date="2025-08" db="UniProtKB">
        <authorList>
            <consortium name="Ensembl"/>
        </authorList>
    </citation>
    <scope>IDENTIFICATION</scope>
</reference>
<keyword evidence="3" id="KW-0963">Cytoplasm</keyword>
<dbReference type="AlphaFoldDB" id="A0A3Q2CHW3"/>
<dbReference type="GO" id="GO:0071220">
    <property type="term" value="P:cellular response to bacterial lipoprotein"/>
    <property type="evidence" value="ECO:0007669"/>
    <property type="project" value="UniProtKB-ARBA"/>
</dbReference>
<dbReference type="CDD" id="cd00042">
    <property type="entry name" value="CY"/>
    <property type="match status" value="1"/>
</dbReference>
<dbReference type="PRINTS" id="PR00295">
    <property type="entry name" value="STEFINA"/>
</dbReference>
<evidence type="ECO:0000256" key="6">
    <source>
        <dbReference type="ARBA" id="ARBA00022859"/>
    </source>
</evidence>
<name>A0A3Q2CHW3_CYPVA</name>
<evidence type="ECO:0000256" key="7">
    <source>
        <dbReference type="ARBA" id="ARBA00040677"/>
    </source>
</evidence>
<dbReference type="KEGG" id="cvg:107103760"/>
<feature type="domain" description="Cystatin" evidence="10">
    <location>
        <begin position="23"/>
        <end position="121"/>
    </location>
</feature>
<feature type="signal peptide" evidence="9">
    <location>
        <begin position="1"/>
        <end position="19"/>
    </location>
</feature>
<dbReference type="GeneTree" id="ENSGT00940000154826"/>
<dbReference type="InterPro" id="IPR001713">
    <property type="entry name" value="Prot_inh_stefin"/>
</dbReference>
<keyword evidence="4" id="KW-0646">Protease inhibitor</keyword>
<dbReference type="Gene3D" id="3.10.450.10">
    <property type="match status" value="1"/>
</dbReference>
<reference evidence="11" key="2">
    <citation type="submission" date="2025-09" db="UniProtKB">
        <authorList>
            <consortium name="Ensembl"/>
        </authorList>
    </citation>
    <scope>IDENTIFICATION</scope>
</reference>
<dbReference type="GO" id="GO:0005829">
    <property type="term" value="C:cytosol"/>
    <property type="evidence" value="ECO:0007669"/>
    <property type="project" value="TreeGrafter"/>
</dbReference>
<proteinExistence type="inferred from homology"/>
<comment type="similarity">
    <text evidence="2">Belongs to the cystatin family.</text>
</comment>
<feature type="chain" id="PRO_5018642609" description="Cystatin-B" evidence="9">
    <location>
        <begin position="20"/>
        <end position="122"/>
    </location>
</feature>